<dbReference type="KEGG" id="eaz:JHT90_13080"/>
<name>A0A974NEI5_9GAMM</name>
<evidence type="ECO:0000313" key="1">
    <source>
        <dbReference type="EMBL" id="QQP85301.1"/>
    </source>
</evidence>
<proteinExistence type="predicted"/>
<accession>A0A974NEI5</accession>
<dbReference type="RefSeq" id="WP_201091740.1">
    <property type="nucleotide sequence ID" value="NZ_JBHTMG010000012.1"/>
</dbReference>
<evidence type="ECO:0000313" key="2">
    <source>
        <dbReference type="Proteomes" id="UP000595278"/>
    </source>
</evidence>
<dbReference type="Proteomes" id="UP000595278">
    <property type="component" value="Chromosome"/>
</dbReference>
<dbReference type="EMBL" id="CP067393">
    <property type="protein sequence ID" value="QQP85301.1"/>
    <property type="molecule type" value="Genomic_DNA"/>
</dbReference>
<organism evidence="1 2">
    <name type="scientific">Entomomonas asaccharolytica</name>
    <dbReference type="NCBI Taxonomy" id="2785331"/>
    <lineage>
        <taxon>Bacteria</taxon>
        <taxon>Pseudomonadati</taxon>
        <taxon>Pseudomonadota</taxon>
        <taxon>Gammaproteobacteria</taxon>
        <taxon>Pseudomonadales</taxon>
        <taxon>Pseudomonadaceae</taxon>
        <taxon>Entomomonas</taxon>
    </lineage>
</organism>
<protein>
    <submittedName>
        <fullName evidence="1">Uncharacterized protein</fullName>
    </submittedName>
</protein>
<keyword evidence="2" id="KW-1185">Reference proteome</keyword>
<reference evidence="1 2" key="1">
    <citation type="submission" date="2021-01" db="EMBL/GenBank/DDBJ databases">
        <title>Entomomonas sp. F2A isolated from a house cricket (Acheta domesticus).</title>
        <authorList>
            <person name="Spergser J."/>
            <person name="Busse H.-J."/>
        </authorList>
    </citation>
    <scope>NUCLEOTIDE SEQUENCE [LARGE SCALE GENOMIC DNA]</scope>
    <source>
        <strain evidence="1 2">F2A</strain>
    </source>
</reference>
<sequence>MKLNRELQDFAEKFLGRALKKEEIEQLTKFNHLSVPSEDEISHREMLVGVPNIHNLITILKAFQ</sequence>
<gene>
    <name evidence="1" type="ORF">JHT90_13080</name>
</gene>
<dbReference type="AlphaFoldDB" id="A0A974NEI5"/>